<feature type="transmembrane region" description="Helical" evidence="6">
    <location>
        <begin position="83"/>
        <end position="103"/>
    </location>
</feature>
<organism evidence="8 9">
    <name type="scientific">Diplodia corticola</name>
    <dbReference type="NCBI Taxonomy" id="236234"/>
    <lineage>
        <taxon>Eukaryota</taxon>
        <taxon>Fungi</taxon>
        <taxon>Dikarya</taxon>
        <taxon>Ascomycota</taxon>
        <taxon>Pezizomycotina</taxon>
        <taxon>Dothideomycetes</taxon>
        <taxon>Dothideomycetes incertae sedis</taxon>
        <taxon>Botryosphaeriales</taxon>
        <taxon>Botryosphaeriaceae</taxon>
        <taxon>Diplodia</taxon>
    </lineage>
</organism>
<evidence type="ECO:0000256" key="1">
    <source>
        <dbReference type="ARBA" id="ARBA00004141"/>
    </source>
</evidence>
<evidence type="ECO:0000256" key="5">
    <source>
        <dbReference type="SAM" id="MobiDB-lite"/>
    </source>
</evidence>
<dbReference type="CDD" id="cd07042">
    <property type="entry name" value="STAS_SulP_like_sulfate_transporter"/>
    <property type="match status" value="1"/>
</dbReference>
<feature type="compositionally biased region" description="Basic and acidic residues" evidence="5">
    <location>
        <begin position="646"/>
        <end position="658"/>
    </location>
</feature>
<dbReference type="PROSITE" id="PS50801">
    <property type="entry name" value="STAS"/>
    <property type="match status" value="1"/>
</dbReference>
<protein>
    <submittedName>
        <fullName evidence="8">Sulfate permease</fullName>
    </submittedName>
</protein>
<feature type="domain" description="STAS" evidence="7">
    <location>
        <begin position="601"/>
        <end position="780"/>
    </location>
</feature>
<dbReference type="PROSITE" id="PS01130">
    <property type="entry name" value="SLC26A"/>
    <property type="match status" value="1"/>
</dbReference>
<feature type="transmembrane region" description="Helical" evidence="6">
    <location>
        <begin position="401"/>
        <end position="420"/>
    </location>
</feature>
<proteinExistence type="predicted"/>
<reference evidence="8 9" key="1">
    <citation type="submission" date="2016-10" db="EMBL/GenBank/DDBJ databases">
        <title>Proteomics and genomics reveal pathogen-plant mechanisms compatible with a hemibiotrophic lifestyle of Diplodia corticola.</title>
        <authorList>
            <person name="Fernandes I."/>
            <person name="De Jonge R."/>
            <person name="Van De Peer Y."/>
            <person name="Devreese B."/>
            <person name="Alves A."/>
            <person name="Esteves A.C."/>
        </authorList>
    </citation>
    <scope>NUCLEOTIDE SEQUENCE [LARGE SCALE GENOMIC DNA]</scope>
    <source>
        <strain evidence="8 9">CBS 112549</strain>
    </source>
</reference>
<evidence type="ECO:0000256" key="2">
    <source>
        <dbReference type="ARBA" id="ARBA00022692"/>
    </source>
</evidence>
<feature type="region of interest" description="Disordered" evidence="5">
    <location>
        <begin position="644"/>
        <end position="696"/>
    </location>
</feature>
<feature type="transmembrane region" description="Helical" evidence="6">
    <location>
        <begin position="330"/>
        <end position="352"/>
    </location>
</feature>
<dbReference type="InterPro" id="IPR036513">
    <property type="entry name" value="STAS_dom_sf"/>
</dbReference>
<keyword evidence="4 6" id="KW-0472">Membrane</keyword>
<evidence type="ECO:0000259" key="7">
    <source>
        <dbReference type="PROSITE" id="PS50801"/>
    </source>
</evidence>
<keyword evidence="2 6" id="KW-0812">Transmembrane</keyword>
<feature type="region of interest" description="Disordered" evidence="5">
    <location>
        <begin position="517"/>
        <end position="595"/>
    </location>
</feature>
<evidence type="ECO:0000313" key="8">
    <source>
        <dbReference type="EMBL" id="OJD39749.1"/>
    </source>
</evidence>
<dbReference type="InterPro" id="IPR011547">
    <property type="entry name" value="SLC26A/SulP_dom"/>
</dbReference>
<dbReference type="EMBL" id="MNUE01000002">
    <property type="protein sequence ID" value="OJD39749.1"/>
    <property type="molecule type" value="Genomic_DNA"/>
</dbReference>
<name>A0A1J9SJH4_9PEZI</name>
<feature type="transmembrane region" description="Helical" evidence="6">
    <location>
        <begin position="188"/>
        <end position="207"/>
    </location>
</feature>
<dbReference type="SUPFAM" id="SSF52091">
    <property type="entry name" value="SpoIIaa-like"/>
    <property type="match status" value="1"/>
</dbReference>
<evidence type="ECO:0000313" key="9">
    <source>
        <dbReference type="Proteomes" id="UP000183809"/>
    </source>
</evidence>
<dbReference type="NCBIfam" id="TIGR00815">
    <property type="entry name" value="sulP"/>
    <property type="match status" value="1"/>
</dbReference>
<dbReference type="GO" id="GO:0016020">
    <property type="term" value="C:membrane"/>
    <property type="evidence" value="ECO:0007669"/>
    <property type="project" value="UniProtKB-SubCell"/>
</dbReference>
<feature type="compositionally biased region" description="Basic residues" evidence="5">
    <location>
        <begin position="665"/>
        <end position="679"/>
    </location>
</feature>
<keyword evidence="3 6" id="KW-1133">Transmembrane helix</keyword>
<feature type="transmembrane region" description="Helical" evidence="6">
    <location>
        <begin position="131"/>
        <end position="150"/>
    </location>
</feature>
<keyword evidence="9" id="KW-1185">Reference proteome</keyword>
<comment type="subcellular location">
    <subcellularLocation>
        <location evidence="1">Membrane</location>
        <topology evidence="1">Multi-pass membrane protein</topology>
    </subcellularLocation>
</comment>
<dbReference type="GO" id="GO:0008271">
    <property type="term" value="F:secondary active sulfate transmembrane transporter activity"/>
    <property type="evidence" value="ECO:0007669"/>
    <property type="project" value="InterPro"/>
</dbReference>
<dbReference type="AlphaFoldDB" id="A0A1J9SJH4"/>
<feature type="transmembrane region" description="Helical" evidence="6">
    <location>
        <begin position="273"/>
        <end position="292"/>
    </location>
</feature>
<dbReference type="InterPro" id="IPR001902">
    <property type="entry name" value="SLC26A/SulP_fam"/>
</dbReference>
<feature type="region of interest" description="Disordered" evidence="5">
    <location>
        <begin position="873"/>
        <end position="895"/>
    </location>
</feature>
<feature type="transmembrane region" description="Helical" evidence="6">
    <location>
        <begin position="110"/>
        <end position="125"/>
    </location>
</feature>
<feature type="transmembrane region" description="Helical" evidence="6">
    <location>
        <begin position="456"/>
        <end position="476"/>
    </location>
</feature>
<feature type="transmembrane region" description="Helical" evidence="6">
    <location>
        <begin position="162"/>
        <end position="182"/>
    </location>
</feature>
<sequence length="895" mass="96179">MASRILAKAVGIDVDYRQEPDRHEYAALLPDDVEPYFEEEPTVKEFLLRFKPTQAGVARYIKTLFPFWNWIFHYNLQWLTGDVIAGVTVGFVVVPQGMAYALLAKLSPEYGLYTSFVGFLLYWAFATSKDITIGTVAVMSTIVGNIVIKVQDKHPDIPAEQVARGLALISGAILLFIGLIRAGWIVEFIPLVAIASFMTGAAFSIAVGQVPAMMGISGINTREATYKVLINTLKNLGSAKVDAALGLSALFALYFIRWVCNTMSERQPHRKKMWFFLSTLRMAFIILLYTMVSWLSNRGISNAKEAKFKILGTVPRGFQHAGVPHIDSRLIGAFSSELPAAIIVLLIEHIAISKSFGRINNYTIDPSQELVALGFTNVFGPFLGGYPATGSFSRTAIKSKAGVRTPLAGIFTAVLVLLALYALTTVFFYIPMATLAGLIIHAVGDLITAPDVVYRFYQISPLDVVIFFAGVLVTVFTNIENGIYTAMAASAAVLLFRHARAKGLVLGHIKVHYLGEEQQQQQHQQQNPPPPPHHSPATEPVEGIDRLAQHSHPSTPTSSTSTSSTSTTTITTTTPTPTSAYLPLNPSSSLSTSPHNPALAPLVAAPPHPGVLVYRLTDTLTYANQASFLDALAAAVFAHTRPGADPADHYARPGDRPWNDPGPRPRLRLPLRAWGKKSKNNNDAVQNEDGDGEENNDVGAVAVTADKRPLLRAVVLDFSSVADVDVTAVQGLVDVRGQVDRYAGRPAGGGRELPAAGGVEWHFAGVGRRWTRRALAAAGFGYRSAAAAAAGAVGSDGLFAVAEVGGRSLGVVRDEKMLVGGGVAAGGDVESGVVASEPAPEKKRFAPVYGVNRPFFHLDLPAAVNAAVRNARRREEEEEHEAVGTVHVEAGGKGE</sequence>
<dbReference type="Pfam" id="PF01740">
    <property type="entry name" value="STAS"/>
    <property type="match status" value="1"/>
</dbReference>
<dbReference type="PANTHER" id="PTHR11814">
    <property type="entry name" value="SULFATE TRANSPORTER"/>
    <property type="match status" value="1"/>
</dbReference>
<feature type="compositionally biased region" description="Low complexity" evidence="5">
    <location>
        <begin position="553"/>
        <end position="595"/>
    </location>
</feature>
<dbReference type="Pfam" id="PF00916">
    <property type="entry name" value="Sulfate_transp"/>
    <property type="match status" value="1"/>
</dbReference>
<dbReference type="RefSeq" id="XP_020134736.1">
    <property type="nucleotide sequence ID" value="XM_020272518.1"/>
</dbReference>
<dbReference type="OrthoDB" id="288203at2759"/>
<accession>A0A1J9SJH4</accession>
<dbReference type="InterPro" id="IPR018045">
    <property type="entry name" value="S04_transporter_CS"/>
</dbReference>
<comment type="caution">
    <text evidence="8">The sequence shown here is derived from an EMBL/GenBank/DDBJ whole genome shotgun (WGS) entry which is preliminary data.</text>
</comment>
<evidence type="ECO:0000256" key="6">
    <source>
        <dbReference type="SAM" id="Phobius"/>
    </source>
</evidence>
<dbReference type="Proteomes" id="UP000183809">
    <property type="component" value="Unassembled WGS sequence"/>
</dbReference>
<gene>
    <name evidence="8" type="ORF">BKCO1_2000309</name>
</gene>
<evidence type="ECO:0000256" key="3">
    <source>
        <dbReference type="ARBA" id="ARBA00022989"/>
    </source>
</evidence>
<feature type="compositionally biased region" description="Acidic residues" evidence="5">
    <location>
        <begin position="686"/>
        <end position="696"/>
    </location>
</feature>
<evidence type="ECO:0000256" key="4">
    <source>
        <dbReference type="ARBA" id="ARBA00023136"/>
    </source>
</evidence>
<dbReference type="GeneID" id="31012777"/>
<dbReference type="Gene3D" id="3.30.750.24">
    <property type="entry name" value="STAS domain"/>
    <property type="match status" value="1"/>
</dbReference>
<dbReference type="STRING" id="236234.A0A1J9SJH4"/>
<dbReference type="InterPro" id="IPR002645">
    <property type="entry name" value="STAS_dom"/>
</dbReference>